<feature type="compositionally biased region" description="Basic and acidic residues" evidence="8">
    <location>
        <begin position="128"/>
        <end position="156"/>
    </location>
</feature>
<evidence type="ECO:0000313" key="10">
    <source>
        <dbReference type="Proteomes" id="UP000034854"/>
    </source>
</evidence>
<protein>
    <recommendedName>
        <fullName evidence="6 7">Small ribosomal subunit protein bS6</fullName>
    </recommendedName>
</protein>
<feature type="compositionally biased region" description="Basic residues" evidence="8">
    <location>
        <begin position="157"/>
        <end position="167"/>
    </location>
</feature>
<dbReference type="Gene3D" id="3.30.70.60">
    <property type="match status" value="1"/>
</dbReference>
<dbReference type="Proteomes" id="UP000034854">
    <property type="component" value="Unassembled WGS sequence"/>
</dbReference>
<evidence type="ECO:0000313" key="9">
    <source>
        <dbReference type="EMBL" id="KKR87477.1"/>
    </source>
</evidence>
<dbReference type="PROSITE" id="PS01048">
    <property type="entry name" value="RIBOSOMAL_S6"/>
    <property type="match status" value="1"/>
</dbReference>
<dbReference type="InterPro" id="IPR020815">
    <property type="entry name" value="Ribosomal_bS6_CS"/>
</dbReference>
<dbReference type="InterPro" id="IPR020814">
    <property type="entry name" value="Ribosomal_S6_plastid/chlpt"/>
</dbReference>
<evidence type="ECO:0000256" key="8">
    <source>
        <dbReference type="SAM" id="MobiDB-lite"/>
    </source>
</evidence>
<dbReference type="InterPro" id="IPR035980">
    <property type="entry name" value="Ribosomal_bS6_sf"/>
</dbReference>
<feature type="region of interest" description="Disordered" evidence="8">
    <location>
        <begin position="96"/>
        <end position="167"/>
    </location>
</feature>
<dbReference type="InterPro" id="IPR014717">
    <property type="entry name" value="Transl_elong_EF1B/ribsomal_bS6"/>
</dbReference>
<evidence type="ECO:0000256" key="3">
    <source>
        <dbReference type="ARBA" id="ARBA00022884"/>
    </source>
</evidence>
<comment type="function">
    <text evidence="7">Binds together with bS18 to 16S ribosomal RNA.</text>
</comment>
<dbReference type="SUPFAM" id="SSF54995">
    <property type="entry name" value="Ribosomal protein S6"/>
    <property type="match status" value="1"/>
</dbReference>
<evidence type="ECO:0000256" key="1">
    <source>
        <dbReference type="ARBA" id="ARBA00009512"/>
    </source>
</evidence>
<keyword evidence="5 7" id="KW-0687">Ribonucleoprotein</keyword>
<evidence type="ECO:0000256" key="2">
    <source>
        <dbReference type="ARBA" id="ARBA00022730"/>
    </source>
</evidence>
<gene>
    <name evidence="7" type="primary">rpsF</name>
    <name evidence="9" type="ORF">UU34_C0004G0018</name>
</gene>
<dbReference type="NCBIfam" id="TIGR00166">
    <property type="entry name" value="S6"/>
    <property type="match status" value="1"/>
</dbReference>
<dbReference type="GO" id="GO:0005737">
    <property type="term" value="C:cytoplasm"/>
    <property type="evidence" value="ECO:0007669"/>
    <property type="project" value="UniProtKB-ARBA"/>
</dbReference>
<dbReference type="GO" id="GO:0003735">
    <property type="term" value="F:structural constituent of ribosome"/>
    <property type="evidence" value="ECO:0007669"/>
    <property type="project" value="InterPro"/>
</dbReference>
<dbReference type="AlphaFoldDB" id="A0A0G0XIE6"/>
<reference evidence="9 10" key="1">
    <citation type="journal article" date="2015" name="Nature">
        <title>rRNA introns, odd ribosomes, and small enigmatic genomes across a large radiation of phyla.</title>
        <authorList>
            <person name="Brown C.T."/>
            <person name="Hug L.A."/>
            <person name="Thomas B.C."/>
            <person name="Sharon I."/>
            <person name="Castelle C.J."/>
            <person name="Singh A."/>
            <person name="Wilkins M.J."/>
            <person name="Williams K.H."/>
            <person name="Banfield J.F."/>
        </authorList>
    </citation>
    <scope>NUCLEOTIDE SEQUENCE [LARGE SCALE GENOMIC DNA]</scope>
</reference>
<dbReference type="CDD" id="cd00473">
    <property type="entry name" value="bS6"/>
    <property type="match status" value="1"/>
</dbReference>
<dbReference type="InterPro" id="IPR000529">
    <property type="entry name" value="Ribosomal_bS6"/>
</dbReference>
<evidence type="ECO:0000256" key="4">
    <source>
        <dbReference type="ARBA" id="ARBA00022980"/>
    </source>
</evidence>
<keyword evidence="4 7" id="KW-0689">Ribosomal protein</keyword>
<dbReference type="PANTHER" id="PTHR21011">
    <property type="entry name" value="MITOCHONDRIAL 28S RIBOSOMAL PROTEIN S6"/>
    <property type="match status" value="1"/>
</dbReference>
<organism evidence="9 10">
    <name type="scientific">Candidatus Curtissbacteria bacterium GW2011_GWA1_41_11</name>
    <dbReference type="NCBI Taxonomy" id="1618409"/>
    <lineage>
        <taxon>Bacteria</taxon>
        <taxon>Candidatus Curtissiibacteriota</taxon>
    </lineage>
</organism>
<keyword evidence="3 7" id="KW-0694">RNA-binding</keyword>
<dbReference type="PANTHER" id="PTHR21011:SF1">
    <property type="entry name" value="SMALL RIBOSOMAL SUBUNIT PROTEIN BS6M"/>
    <property type="match status" value="1"/>
</dbReference>
<accession>A0A0G0XIE6</accession>
<evidence type="ECO:0000256" key="5">
    <source>
        <dbReference type="ARBA" id="ARBA00023274"/>
    </source>
</evidence>
<dbReference type="PATRIC" id="fig|1618409.3.peg.375"/>
<comment type="caution">
    <text evidence="9">The sequence shown here is derived from an EMBL/GenBank/DDBJ whole genome shotgun (WGS) entry which is preliminary data.</text>
</comment>
<dbReference type="EMBL" id="LCAG01000004">
    <property type="protein sequence ID" value="KKR87477.1"/>
    <property type="molecule type" value="Genomic_DNA"/>
</dbReference>
<proteinExistence type="inferred from homology"/>
<dbReference type="Pfam" id="PF01250">
    <property type="entry name" value="Ribosomal_S6"/>
    <property type="match status" value="1"/>
</dbReference>
<name>A0A0G0XIE6_9BACT</name>
<keyword evidence="2 7" id="KW-0699">rRNA-binding</keyword>
<comment type="similarity">
    <text evidence="1 7">Belongs to the bacterial ribosomal protein bS6 family.</text>
</comment>
<dbReference type="GO" id="GO:0005840">
    <property type="term" value="C:ribosome"/>
    <property type="evidence" value="ECO:0007669"/>
    <property type="project" value="UniProtKB-KW"/>
</dbReference>
<sequence>MYELMIVATIGGAEALLSRVEKFLKEAEASDLKVNKLGRKQLAYPIKKQKEAEYFVLNFEAEGVNLKSITDKLRLEQEDLLRYMVLSAKVFKPSKRKGKKIEVAKTEEPKREPAKVTVVTKPSSAKASDGKKVEKESKSERVKDEKKPLNKVDAKAKSKVASKPKKK</sequence>
<evidence type="ECO:0000256" key="6">
    <source>
        <dbReference type="ARBA" id="ARBA00035294"/>
    </source>
</evidence>
<evidence type="ECO:0000256" key="7">
    <source>
        <dbReference type="HAMAP-Rule" id="MF_00360"/>
    </source>
</evidence>
<dbReference type="HAMAP" id="MF_00360">
    <property type="entry name" value="Ribosomal_bS6"/>
    <property type="match status" value="1"/>
</dbReference>
<dbReference type="GO" id="GO:1990904">
    <property type="term" value="C:ribonucleoprotein complex"/>
    <property type="evidence" value="ECO:0007669"/>
    <property type="project" value="UniProtKB-KW"/>
</dbReference>
<dbReference type="GO" id="GO:0006412">
    <property type="term" value="P:translation"/>
    <property type="evidence" value="ECO:0007669"/>
    <property type="project" value="UniProtKB-UniRule"/>
</dbReference>
<feature type="compositionally biased region" description="Basic and acidic residues" evidence="8">
    <location>
        <begin position="100"/>
        <end position="114"/>
    </location>
</feature>
<dbReference type="GO" id="GO:0070181">
    <property type="term" value="F:small ribosomal subunit rRNA binding"/>
    <property type="evidence" value="ECO:0007669"/>
    <property type="project" value="TreeGrafter"/>
</dbReference>